<gene>
    <name evidence="1" type="ORF">MUCCIDRAFT_155678</name>
</gene>
<protein>
    <submittedName>
        <fullName evidence="1">Uncharacterized protein</fullName>
    </submittedName>
</protein>
<accession>A0A168MAY1</accession>
<dbReference type="OrthoDB" id="2362571at2759"/>
<dbReference type="EMBL" id="AMYB01000003">
    <property type="protein sequence ID" value="OAD04647.1"/>
    <property type="molecule type" value="Genomic_DNA"/>
</dbReference>
<sequence length="130" mass="14705">MRTLKPPNYSYWSSTPVEEWEITNYDLNLCKQGPITKQAAHAHLLSDIKLLLNALPNNIRKQANVLSTQFKNRKTNTVNVKFWKTTATKLSKAHLDKAAVDTELENAAKETAVTVLTRLNKRKCKGKGVK</sequence>
<evidence type="ECO:0000313" key="2">
    <source>
        <dbReference type="Proteomes" id="UP000077051"/>
    </source>
</evidence>
<organism evidence="1 2">
    <name type="scientific">Mucor lusitanicus CBS 277.49</name>
    <dbReference type="NCBI Taxonomy" id="747725"/>
    <lineage>
        <taxon>Eukaryota</taxon>
        <taxon>Fungi</taxon>
        <taxon>Fungi incertae sedis</taxon>
        <taxon>Mucoromycota</taxon>
        <taxon>Mucoromycotina</taxon>
        <taxon>Mucoromycetes</taxon>
        <taxon>Mucorales</taxon>
        <taxon>Mucorineae</taxon>
        <taxon>Mucoraceae</taxon>
        <taxon>Mucor</taxon>
    </lineage>
</organism>
<dbReference type="VEuPathDB" id="FungiDB:MUCCIDRAFT_155678"/>
<comment type="caution">
    <text evidence="1">The sequence shown here is derived from an EMBL/GenBank/DDBJ whole genome shotgun (WGS) entry which is preliminary data.</text>
</comment>
<dbReference type="Proteomes" id="UP000077051">
    <property type="component" value="Unassembled WGS sequence"/>
</dbReference>
<evidence type="ECO:0000313" key="1">
    <source>
        <dbReference type="EMBL" id="OAD04647.1"/>
    </source>
</evidence>
<reference evidence="1 2" key="1">
    <citation type="submission" date="2015-06" db="EMBL/GenBank/DDBJ databases">
        <title>Expansion of signal transduction pathways in fungi by whole-genome duplication.</title>
        <authorList>
            <consortium name="DOE Joint Genome Institute"/>
            <person name="Corrochano L.M."/>
            <person name="Kuo A."/>
            <person name="Marcet-Houben M."/>
            <person name="Polaino S."/>
            <person name="Salamov A."/>
            <person name="Villalobos J.M."/>
            <person name="Alvarez M.I."/>
            <person name="Avalos J."/>
            <person name="Benito E.P."/>
            <person name="Benoit I."/>
            <person name="Burger G."/>
            <person name="Camino L.P."/>
            <person name="Canovas D."/>
            <person name="Cerda-Olmedo E."/>
            <person name="Cheng J.-F."/>
            <person name="Dominguez A."/>
            <person name="Elias M."/>
            <person name="Eslava A.P."/>
            <person name="Glaser F."/>
            <person name="Grimwood J."/>
            <person name="Gutierrez G."/>
            <person name="Heitman J."/>
            <person name="Henrissat B."/>
            <person name="Iturriaga E.A."/>
            <person name="Lang B.F."/>
            <person name="Lavin J.L."/>
            <person name="Lee S."/>
            <person name="Li W."/>
            <person name="Lindquist E."/>
            <person name="Lopez-Garcia S."/>
            <person name="Luque E.M."/>
            <person name="Marcos A.T."/>
            <person name="Martin J."/>
            <person name="Mccluskey K."/>
            <person name="Medina H.R."/>
            <person name="Miralles-Duran A."/>
            <person name="Miyazaki A."/>
            <person name="Munoz-Torres E."/>
            <person name="Oguiza J.A."/>
            <person name="Ohm R."/>
            <person name="Olmedo M."/>
            <person name="Orejas M."/>
            <person name="Ortiz-Castellanos L."/>
            <person name="Pisabarro A.G."/>
            <person name="Rodriguez-Romero J."/>
            <person name="Ruiz-Herrera J."/>
            <person name="Ruiz-Vazquez R."/>
            <person name="Sanz C."/>
            <person name="Schackwitz W."/>
            <person name="Schmutz J."/>
            <person name="Shahriari M."/>
            <person name="Shelest E."/>
            <person name="Silva-Franco F."/>
            <person name="Soanes D."/>
            <person name="Syed K."/>
            <person name="Tagua V.G."/>
            <person name="Talbot N.J."/>
            <person name="Thon M."/>
            <person name="De Vries R.P."/>
            <person name="Wiebenga A."/>
            <person name="Yadav J.S."/>
            <person name="Braun E.L."/>
            <person name="Baker S."/>
            <person name="Garre V."/>
            <person name="Horwitz B."/>
            <person name="Torres-Martinez S."/>
            <person name="Idnurm A."/>
            <person name="Herrera-Estrella A."/>
            <person name="Gabaldon T."/>
            <person name="Grigoriev I.V."/>
        </authorList>
    </citation>
    <scope>NUCLEOTIDE SEQUENCE [LARGE SCALE GENOMIC DNA]</scope>
    <source>
        <strain evidence="1 2">CBS 277.49</strain>
    </source>
</reference>
<keyword evidence="2" id="KW-1185">Reference proteome</keyword>
<proteinExistence type="predicted"/>
<name>A0A168MAY1_MUCCL</name>
<dbReference type="AlphaFoldDB" id="A0A168MAY1"/>